<dbReference type="AlphaFoldDB" id="B8ICT8"/>
<feature type="domain" description="ENPP1-3/EXOG-like endonuclease/phosphodiesterase" evidence="10">
    <location>
        <begin position="484"/>
        <end position="721"/>
    </location>
</feature>
<evidence type="ECO:0000259" key="10">
    <source>
        <dbReference type="SMART" id="SM00477"/>
    </source>
</evidence>
<evidence type="ECO:0000256" key="8">
    <source>
        <dbReference type="RuleBase" id="RU004296"/>
    </source>
</evidence>
<dbReference type="InterPro" id="IPR043504">
    <property type="entry name" value="Peptidase_S1_PA_chymotrypsin"/>
</dbReference>
<keyword evidence="3" id="KW-0732">Signal</keyword>
<dbReference type="STRING" id="460265.Mnod_2530"/>
<evidence type="ECO:0000256" key="2">
    <source>
        <dbReference type="ARBA" id="ARBA00022670"/>
    </source>
</evidence>
<keyword evidence="12" id="KW-0255">Endonuclease</keyword>
<dbReference type="InterPro" id="IPR044925">
    <property type="entry name" value="His-Me_finger_sf"/>
</dbReference>
<dbReference type="RefSeq" id="WP_015929179.1">
    <property type="nucleotide sequence ID" value="NC_011894.1"/>
</dbReference>
<evidence type="ECO:0000256" key="3">
    <source>
        <dbReference type="ARBA" id="ARBA00022729"/>
    </source>
</evidence>
<feature type="binding site" evidence="7">
    <location>
        <position position="601"/>
    </location>
    <ligand>
        <name>Mg(2+)</name>
        <dbReference type="ChEBI" id="CHEBI:18420"/>
        <note>catalytic</note>
    </ligand>
</feature>
<dbReference type="eggNOG" id="COG1864">
    <property type="taxonomic scope" value="Bacteria"/>
</dbReference>
<dbReference type="PANTHER" id="PTHR13966:SF5">
    <property type="entry name" value="ENDONUCLEASE G, MITOCHONDRIAL"/>
    <property type="match status" value="1"/>
</dbReference>
<dbReference type="Gene3D" id="3.40.570.10">
    <property type="entry name" value="Extracellular Endonuclease, subunit A"/>
    <property type="match status" value="1"/>
</dbReference>
<keyword evidence="4 8" id="KW-0378">Hydrolase</keyword>
<dbReference type="PANTHER" id="PTHR13966">
    <property type="entry name" value="ENDONUCLEASE RELATED"/>
    <property type="match status" value="1"/>
</dbReference>
<dbReference type="GO" id="GO:0006508">
    <property type="term" value="P:proteolysis"/>
    <property type="evidence" value="ECO:0007669"/>
    <property type="project" value="UniProtKB-KW"/>
</dbReference>
<dbReference type="SMART" id="SM00892">
    <property type="entry name" value="Endonuclease_NS"/>
    <property type="match status" value="1"/>
</dbReference>
<evidence type="ECO:0000313" key="12">
    <source>
        <dbReference type="EMBL" id="ACL57499.1"/>
    </source>
</evidence>
<dbReference type="OrthoDB" id="7787670at2"/>
<evidence type="ECO:0000256" key="1">
    <source>
        <dbReference type="ARBA" id="ARBA00008764"/>
    </source>
</evidence>
<dbReference type="Pfam" id="PF13365">
    <property type="entry name" value="Trypsin_2"/>
    <property type="match status" value="1"/>
</dbReference>
<evidence type="ECO:0000313" key="13">
    <source>
        <dbReference type="Proteomes" id="UP000008207"/>
    </source>
</evidence>
<keyword evidence="12" id="KW-0540">Nuclease</keyword>
<feature type="region of interest" description="Disordered" evidence="9">
    <location>
        <begin position="345"/>
        <end position="397"/>
    </location>
</feature>
<dbReference type="InterPro" id="IPR020821">
    <property type="entry name" value="ENPP1-3/EXOG-like_nuc-like"/>
</dbReference>
<reference evidence="12 13" key="1">
    <citation type="submission" date="2009-01" db="EMBL/GenBank/DDBJ databases">
        <title>Complete sequence of chromosome of Methylobacterium nodulans ORS 2060.</title>
        <authorList>
            <consortium name="US DOE Joint Genome Institute"/>
            <person name="Lucas S."/>
            <person name="Copeland A."/>
            <person name="Lapidus A."/>
            <person name="Glavina del Rio T."/>
            <person name="Dalin E."/>
            <person name="Tice H."/>
            <person name="Bruce D."/>
            <person name="Goodwin L."/>
            <person name="Pitluck S."/>
            <person name="Sims D."/>
            <person name="Brettin T."/>
            <person name="Detter J.C."/>
            <person name="Han C."/>
            <person name="Larimer F."/>
            <person name="Land M."/>
            <person name="Hauser L."/>
            <person name="Kyrpides N."/>
            <person name="Ivanova N."/>
            <person name="Marx C.J."/>
            <person name="Richardson P."/>
        </authorList>
    </citation>
    <scope>NUCLEOTIDE SEQUENCE [LARGE SCALE GENOMIC DNA]</scope>
    <source>
        <strain evidence="13">LMG 21967 / CNCM I-2342 / ORS 2060</strain>
    </source>
</reference>
<dbReference type="PRINTS" id="PR00839">
    <property type="entry name" value="V8PROTEASE"/>
</dbReference>
<keyword evidence="13" id="KW-1185">Reference proteome</keyword>
<dbReference type="GO" id="GO:0004519">
    <property type="term" value="F:endonuclease activity"/>
    <property type="evidence" value="ECO:0007669"/>
    <property type="project" value="UniProtKB-KW"/>
</dbReference>
<gene>
    <name evidence="12" type="ordered locus">Mnod_2530</name>
</gene>
<dbReference type="EC" id="3.4.21.-" evidence="8"/>
<organism evidence="12 13">
    <name type="scientific">Methylobacterium nodulans (strain LMG 21967 / CNCM I-2342 / ORS 2060)</name>
    <dbReference type="NCBI Taxonomy" id="460265"/>
    <lineage>
        <taxon>Bacteria</taxon>
        <taxon>Pseudomonadati</taxon>
        <taxon>Pseudomonadota</taxon>
        <taxon>Alphaproteobacteria</taxon>
        <taxon>Hyphomicrobiales</taxon>
        <taxon>Methylobacteriaceae</taxon>
        <taxon>Methylobacterium</taxon>
    </lineage>
</organism>
<feature type="compositionally biased region" description="Low complexity" evidence="9">
    <location>
        <begin position="384"/>
        <end position="395"/>
    </location>
</feature>
<dbReference type="Proteomes" id="UP000008207">
    <property type="component" value="Chromosome"/>
</dbReference>
<evidence type="ECO:0000256" key="6">
    <source>
        <dbReference type="PIRSR" id="PIRSR640255-1"/>
    </source>
</evidence>
<dbReference type="Pfam" id="PF01223">
    <property type="entry name" value="Endonuclease_NS"/>
    <property type="match status" value="1"/>
</dbReference>
<dbReference type="GO" id="GO:0008236">
    <property type="term" value="F:serine-type peptidase activity"/>
    <property type="evidence" value="ECO:0007669"/>
    <property type="project" value="UniProtKB-KW"/>
</dbReference>
<dbReference type="SUPFAM" id="SSF50494">
    <property type="entry name" value="Trypsin-like serine proteases"/>
    <property type="match status" value="1"/>
</dbReference>
<dbReference type="KEGG" id="mno:Mnod_2530"/>
<evidence type="ECO:0000256" key="9">
    <source>
        <dbReference type="SAM" id="MobiDB-lite"/>
    </source>
</evidence>
<name>B8ICT8_METNO</name>
<feature type="domain" description="DNA/RNA non-specific endonuclease/pyrophosphatase/phosphodiesterase" evidence="11">
    <location>
        <begin position="483"/>
        <end position="721"/>
    </location>
</feature>
<feature type="active site" description="Proton acceptor" evidence="6">
    <location>
        <position position="564"/>
    </location>
</feature>
<sequence length="743" mass="80743">MKNRRTERIRSYLQDIATDDDIRQFQVNEDDLEAMRAAHATQESVGGLETLARPVSAQAVNDGLESLARGEPLAPDQQFGIEAIIIPDKRPAMPLAGGTYQATHKLWLHLNDPEIKARLTGAARSIGRIEVPGSPYPYGGTGFVVGKNLVMTNRHVAAIFAQGLGDRRITFISGITPGFSRAFAPDNAEQPPLTVRRVVMIHPYWDMALLEVGGLPEEAKPLTLEPRAIEGFVRDEIAVVGYPAFDPRNDRAAQKTVFDNRFGIKQLQPGLLKERFDTESFRKVVNAVTHDCSTLGGNSGSAIVHVKSGRVLALHFGGTYLARNYAVPASDLALDGRVVEAGLTFDPTANPDKPPSWSGYWSAADGEEAADAAPQDPPAGGGASSAAPTPSADAGVSGMGAARTIDLVIPIHVSIRVGQASAPVGAGEAPQAQMERLVEPARDRDYTKRRGFNEMFLGLRTPMPQAARPEVLARTRTGGDRLDYQNFSIRMHAKRRLALIVAWNAYAADPVKRPEEGRIYTRKVLGELGEHDQEKWFPDPRLDEALQLPDVFYTKDDGAFDKGHIARREDVAWGRSFEELKRANGDSFHVTNCSPQVAGFNQSARGTDNWGDLENVVLQQAECEKLCVFGGPILAADDPRFLGAFGGGRRQAVQIPARFWKVIVARTLDGLAAFGFVLEQDLSDVDLTEFVVPDAFTRYMEPLGRIAAAAGLVFAPEIIAADEFENRGLEVAAQSGVGRRGQA</sequence>
<dbReference type="SUPFAM" id="SSF54060">
    <property type="entry name" value="His-Me finger endonucleases"/>
    <property type="match status" value="1"/>
</dbReference>
<evidence type="ECO:0000256" key="5">
    <source>
        <dbReference type="ARBA" id="ARBA00022825"/>
    </source>
</evidence>
<dbReference type="GO" id="GO:0003676">
    <property type="term" value="F:nucleic acid binding"/>
    <property type="evidence" value="ECO:0007669"/>
    <property type="project" value="InterPro"/>
</dbReference>
<keyword evidence="5 8" id="KW-0720">Serine protease</keyword>
<comment type="similarity">
    <text evidence="1 8">Belongs to the peptidase S1B family.</text>
</comment>
<dbReference type="GO" id="GO:0046872">
    <property type="term" value="F:metal ion binding"/>
    <property type="evidence" value="ECO:0007669"/>
    <property type="project" value="UniProtKB-KW"/>
</dbReference>
<evidence type="ECO:0000256" key="4">
    <source>
        <dbReference type="ARBA" id="ARBA00022801"/>
    </source>
</evidence>
<keyword evidence="2 8" id="KW-0645">Protease</keyword>
<dbReference type="InterPro" id="IPR044929">
    <property type="entry name" value="DNA/RNA_non-sp_Endonuclease_sf"/>
</dbReference>
<dbReference type="eggNOG" id="COG3591">
    <property type="taxonomic scope" value="Bacteria"/>
</dbReference>
<dbReference type="InterPro" id="IPR009003">
    <property type="entry name" value="Peptidase_S1_PA"/>
</dbReference>
<proteinExistence type="inferred from homology"/>
<evidence type="ECO:0000256" key="7">
    <source>
        <dbReference type="PIRSR" id="PIRSR640255-2"/>
    </source>
</evidence>
<keyword evidence="7" id="KW-0479">Metal-binding</keyword>
<dbReference type="InterPro" id="IPR008256">
    <property type="entry name" value="Peptidase_S1B"/>
</dbReference>
<accession>B8ICT8</accession>
<dbReference type="EMBL" id="CP001349">
    <property type="protein sequence ID" value="ACL57499.1"/>
    <property type="molecule type" value="Genomic_DNA"/>
</dbReference>
<dbReference type="HOGENOM" id="CLU_016161_0_0_5"/>
<dbReference type="InterPro" id="IPR040255">
    <property type="entry name" value="Non-specific_endonuclease"/>
</dbReference>
<dbReference type="Gene3D" id="2.40.10.10">
    <property type="entry name" value="Trypsin-like serine proteases"/>
    <property type="match status" value="2"/>
</dbReference>
<dbReference type="SMART" id="SM00477">
    <property type="entry name" value="NUC"/>
    <property type="match status" value="1"/>
</dbReference>
<evidence type="ECO:0000259" key="11">
    <source>
        <dbReference type="SMART" id="SM00892"/>
    </source>
</evidence>
<dbReference type="InterPro" id="IPR001604">
    <property type="entry name" value="Endo_G_ENPP1-like_dom"/>
</dbReference>
<protein>
    <recommendedName>
        <fullName evidence="8">Serine protease</fullName>
        <ecNumber evidence="8">3.4.21.-</ecNumber>
    </recommendedName>
</protein>